<gene>
    <name evidence="5" type="ORF">ACFQNG_00540</name>
</gene>
<dbReference type="Gene3D" id="3.40.50.300">
    <property type="entry name" value="P-loop containing nucleotide triphosphate hydrolases"/>
    <property type="match status" value="1"/>
</dbReference>
<sequence length="238" mass="26775">MLLEVKELYKKFGSKAVIENLNLHLHSNEIVALMGQNGVGKTTLLNILTGLIYPDSGDVTIEGKNLFNQVEIRKQIGYIPVDGFFYDHLNAYENLEMVACLYGVKPKKTDIEQLLEQVGLYPEDAKRPTGTYSSGMKQKLNFASGMIHQPKLLVLDEPFNALDPQTTSIFKNLLKDFVNKGKGILFTSHLPETILQLADRVVVMSNKKIESELTLEKSLRVEQLLNWFNSAINIGGYQ</sequence>
<keyword evidence="1" id="KW-0813">Transport</keyword>
<evidence type="ECO:0000256" key="3">
    <source>
        <dbReference type="ARBA" id="ARBA00022840"/>
    </source>
</evidence>
<dbReference type="Pfam" id="PF00005">
    <property type="entry name" value="ABC_tran"/>
    <property type="match status" value="1"/>
</dbReference>
<dbReference type="PANTHER" id="PTHR42939">
    <property type="entry name" value="ABC TRANSPORTER ATP-BINDING PROTEIN ALBC-RELATED"/>
    <property type="match status" value="1"/>
</dbReference>
<dbReference type="InterPro" id="IPR051782">
    <property type="entry name" value="ABC_Transporter_VariousFunc"/>
</dbReference>
<dbReference type="InterPro" id="IPR017871">
    <property type="entry name" value="ABC_transporter-like_CS"/>
</dbReference>
<keyword evidence="3 5" id="KW-0067">ATP-binding</keyword>
<feature type="domain" description="ABC transporter" evidence="4">
    <location>
        <begin position="3"/>
        <end position="231"/>
    </location>
</feature>
<protein>
    <submittedName>
        <fullName evidence="5">ABC transporter ATP-binding protein</fullName>
    </submittedName>
</protein>
<evidence type="ECO:0000256" key="1">
    <source>
        <dbReference type="ARBA" id="ARBA00022448"/>
    </source>
</evidence>
<organism evidence="5 6">
    <name type="scientific">Laceyella putida</name>
    <dbReference type="NCBI Taxonomy" id="110101"/>
    <lineage>
        <taxon>Bacteria</taxon>
        <taxon>Bacillati</taxon>
        <taxon>Bacillota</taxon>
        <taxon>Bacilli</taxon>
        <taxon>Bacillales</taxon>
        <taxon>Thermoactinomycetaceae</taxon>
        <taxon>Laceyella</taxon>
    </lineage>
</organism>
<evidence type="ECO:0000313" key="6">
    <source>
        <dbReference type="Proteomes" id="UP001596500"/>
    </source>
</evidence>
<dbReference type="InterPro" id="IPR003593">
    <property type="entry name" value="AAA+_ATPase"/>
</dbReference>
<keyword evidence="6" id="KW-1185">Reference proteome</keyword>
<dbReference type="InterPro" id="IPR003439">
    <property type="entry name" value="ABC_transporter-like_ATP-bd"/>
</dbReference>
<dbReference type="CDD" id="cd03230">
    <property type="entry name" value="ABC_DR_subfamily_A"/>
    <property type="match status" value="1"/>
</dbReference>
<dbReference type="SUPFAM" id="SSF52540">
    <property type="entry name" value="P-loop containing nucleoside triphosphate hydrolases"/>
    <property type="match status" value="1"/>
</dbReference>
<dbReference type="Proteomes" id="UP001596500">
    <property type="component" value="Unassembled WGS sequence"/>
</dbReference>
<comment type="caution">
    <text evidence="5">The sequence shown here is derived from an EMBL/GenBank/DDBJ whole genome shotgun (WGS) entry which is preliminary data.</text>
</comment>
<evidence type="ECO:0000256" key="2">
    <source>
        <dbReference type="ARBA" id="ARBA00022741"/>
    </source>
</evidence>
<dbReference type="PROSITE" id="PS50893">
    <property type="entry name" value="ABC_TRANSPORTER_2"/>
    <property type="match status" value="1"/>
</dbReference>
<name>A0ABW2RFB6_9BACL</name>
<evidence type="ECO:0000259" key="4">
    <source>
        <dbReference type="PROSITE" id="PS50893"/>
    </source>
</evidence>
<dbReference type="GO" id="GO:0005524">
    <property type="term" value="F:ATP binding"/>
    <property type="evidence" value="ECO:0007669"/>
    <property type="project" value="UniProtKB-KW"/>
</dbReference>
<dbReference type="EMBL" id="JBHTBW010000003">
    <property type="protein sequence ID" value="MFC7439658.1"/>
    <property type="molecule type" value="Genomic_DNA"/>
</dbReference>
<evidence type="ECO:0000313" key="5">
    <source>
        <dbReference type="EMBL" id="MFC7439658.1"/>
    </source>
</evidence>
<accession>A0ABW2RFB6</accession>
<dbReference type="PANTHER" id="PTHR42939:SF1">
    <property type="entry name" value="ABC TRANSPORTER ATP-BINDING PROTEIN ALBC-RELATED"/>
    <property type="match status" value="1"/>
</dbReference>
<dbReference type="SMART" id="SM00382">
    <property type="entry name" value="AAA"/>
    <property type="match status" value="1"/>
</dbReference>
<dbReference type="InterPro" id="IPR027417">
    <property type="entry name" value="P-loop_NTPase"/>
</dbReference>
<proteinExistence type="predicted"/>
<dbReference type="PROSITE" id="PS00211">
    <property type="entry name" value="ABC_TRANSPORTER_1"/>
    <property type="match status" value="1"/>
</dbReference>
<reference evidence="6" key="1">
    <citation type="journal article" date="2019" name="Int. J. Syst. Evol. Microbiol.">
        <title>The Global Catalogue of Microorganisms (GCM) 10K type strain sequencing project: providing services to taxonomists for standard genome sequencing and annotation.</title>
        <authorList>
            <consortium name="The Broad Institute Genomics Platform"/>
            <consortium name="The Broad Institute Genome Sequencing Center for Infectious Disease"/>
            <person name="Wu L."/>
            <person name="Ma J."/>
        </authorList>
    </citation>
    <scope>NUCLEOTIDE SEQUENCE [LARGE SCALE GENOMIC DNA]</scope>
    <source>
        <strain evidence="6">CGMCC 1.12942</strain>
    </source>
</reference>
<dbReference type="RefSeq" id="WP_379862841.1">
    <property type="nucleotide sequence ID" value="NZ_JBHTBW010000003.1"/>
</dbReference>
<keyword evidence="2" id="KW-0547">Nucleotide-binding</keyword>